<evidence type="ECO:0000256" key="2">
    <source>
        <dbReference type="ARBA" id="ARBA00022723"/>
    </source>
</evidence>
<evidence type="ECO:0000256" key="1">
    <source>
        <dbReference type="ARBA" id="ARBA00004123"/>
    </source>
</evidence>
<keyword evidence="3" id="KW-0677">Repeat</keyword>
<feature type="compositionally biased region" description="Basic residues" evidence="7">
    <location>
        <begin position="324"/>
        <end position="339"/>
    </location>
</feature>
<evidence type="ECO:0000256" key="3">
    <source>
        <dbReference type="ARBA" id="ARBA00022737"/>
    </source>
</evidence>
<feature type="region of interest" description="Disordered" evidence="7">
    <location>
        <begin position="311"/>
        <end position="339"/>
    </location>
</feature>
<dbReference type="PROSITE" id="PS50157">
    <property type="entry name" value="ZINC_FINGER_C2H2_2"/>
    <property type="match status" value="3"/>
</dbReference>
<dbReference type="PANTHER" id="PTHR23235:SF120">
    <property type="entry name" value="KRUPPEL-LIKE FACTOR 15"/>
    <property type="match status" value="1"/>
</dbReference>
<organism evidence="9">
    <name type="scientific">Anopheles atroparvus</name>
    <name type="common">European mosquito</name>
    <dbReference type="NCBI Taxonomy" id="41427"/>
    <lineage>
        <taxon>Eukaryota</taxon>
        <taxon>Metazoa</taxon>
        <taxon>Ecdysozoa</taxon>
        <taxon>Arthropoda</taxon>
        <taxon>Hexapoda</taxon>
        <taxon>Insecta</taxon>
        <taxon>Pterygota</taxon>
        <taxon>Neoptera</taxon>
        <taxon>Endopterygota</taxon>
        <taxon>Diptera</taxon>
        <taxon>Nematocera</taxon>
        <taxon>Culicoidea</taxon>
        <taxon>Culicidae</taxon>
        <taxon>Anophelinae</taxon>
        <taxon>Anopheles</taxon>
    </lineage>
</organism>
<dbReference type="AlphaFoldDB" id="A0A182JCT9"/>
<keyword evidence="5" id="KW-0862">Zinc</keyword>
<dbReference type="InterPro" id="IPR036236">
    <property type="entry name" value="Znf_C2H2_sf"/>
</dbReference>
<keyword evidence="2" id="KW-0479">Metal-binding</keyword>
<dbReference type="GO" id="GO:0008270">
    <property type="term" value="F:zinc ion binding"/>
    <property type="evidence" value="ECO:0007669"/>
    <property type="project" value="UniProtKB-KW"/>
</dbReference>
<evidence type="ECO:0000256" key="4">
    <source>
        <dbReference type="ARBA" id="ARBA00022771"/>
    </source>
</evidence>
<evidence type="ECO:0000256" key="6">
    <source>
        <dbReference type="ARBA" id="ARBA00023242"/>
    </source>
</evidence>
<feature type="domain" description="C2H2-type" evidence="8">
    <location>
        <begin position="219"/>
        <end position="248"/>
    </location>
</feature>
<feature type="domain" description="C2H2-type" evidence="8">
    <location>
        <begin position="279"/>
        <end position="306"/>
    </location>
</feature>
<dbReference type="FunFam" id="3.30.160.60:FF:002692">
    <property type="entry name" value="Kruppel-like factor 15"/>
    <property type="match status" value="1"/>
</dbReference>
<dbReference type="Gene3D" id="3.30.160.60">
    <property type="entry name" value="Classic Zinc Finger"/>
    <property type="match status" value="3"/>
</dbReference>
<reference evidence="9" key="1">
    <citation type="submission" date="2022-08" db="UniProtKB">
        <authorList>
            <consortium name="EnsemblMetazoa"/>
        </authorList>
    </citation>
    <scope>IDENTIFICATION</scope>
    <source>
        <strain evidence="9">EBRO</strain>
    </source>
</reference>
<name>A0A182JCT9_ANOAO</name>
<evidence type="ECO:0000259" key="8">
    <source>
        <dbReference type="PROSITE" id="PS50157"/>
    </source>
</evidence>
<dbReference type="PROSITE" id="PS00028">
    <property type="entry name" value="ZINC_FINGER_C2H2_1"/>
    <property type="match status" value="3"/>
</dbReference>
<dbReference type="GO" id="GO:0005634">
    <property type="term" value="C:nucleus"/>
    <property type="evidence" value="ECO:0007669"/>
    <property type="project" value="UniProtKB-SubCell"/>
</dbReference>
<evidence type="ECO:0000313" key="9">
    <source>
        <dbReference type="EnsemblMetazoa" id="AATE015674-PA.1"/>
    </source>
</evidence>
<protein>
    <recommendedName>
        <fullName evidence="8">C2H2-type domain-containing protein</fullName>
    </recommendedName>
</protein>
<feature type="domain" description="C2H2-type" evidence="8">
    <location>
        <begin position="249"/>
        <end position="278"/>
    </location>
</feature>
<dbReference type="VEuPathDB" id="VectorBase:AATE015674"/>
<comment type="subcellular location">
    <subcellularLocation>
        <location evidence="1">Nucleus</location>
    </subcellularLocation>
</comment>
<dbReference type="STRING" id="41427.A0A182JCT9"/>
<dbReference type="GO" id="GO:0000981">
    <property type="term" value="F:DNA-binding transcription factor activity, RNA polymerase II-specific"/>
    <property type="evidence" value="ECO:0007669"/>
    <property type="project" value="TreeGrafter"/>
</dbReference>
<sequence>MIGTGDISSSVPSKLIDEKFMYRKQRSRWPVLATLASVIATERIGLNMEFDGFEHYTEDFLSNGFYHLYTELQDDENFACDLSDLPMTTVEPVVPLVNHSFPEYTEETHQSPSSDHLIHALENVDDLQLELNVENFILEYNCVDFTQLWENELRLPEKTYLCNDSCEAFLRQTADFDNPSSCHSSTAVITETVSQKLPIPVVRTTQKLSEIEPDSTGTFVCPFETCRKVYAKPVHLKAHLRRHVGDKPYHCKWPDCQWRFSRSDELSRHFRSHSGVKPYRCDYCPKSFSRSDHLAKHRKVHERKMAIAAGVPKGSVAWNGTKPPRGRPGRKPKHAVKSS</sequence>
<evidence type="ECO:0000256" key="5">
    <source>
        <dbReference type="ARBA" id="ARBA00022833"/>
    </source>
</evidence>
<dbReference type="InterPro" id="IPR013087">
    <property type="entry name" value="Znf_C2H2_type"/>
</dbReference>
<dbReference type="PANTHER" id="PTHR23235">
    <property type="entry name" value="KRUEPPEL-LIKE TRANSCRIPTION FACTOR"/>
    <property type="match status" value="1"/>
</dbReference>
<keyword evidence="4" id="KW-0863">Zinc-finger</keyword>
<dbReference type="EnsemblMetazoa" id="AATE015674-RA">
    <property type="protein sequence ID" value="AATE015674-PA.1"/>
    <property type="gene ID" value="AATE015674"/>
</dbReference>
<dbReference type="SUPFAM" id="SSF57667">
    <property type="entry name" value="beta-beta-alpha zinc fingers"/>
    <property type="match status" value="2"/>
</dbReference>
<dbReference type="GO" id="GO:0000978">
    <property type="term" value="F:RNA polymerase II cis-regulatory region sequence-specific DNA binding"/>
    <property type="evidence" value="ECO:0007669"/>
    <property type="project" value="TreeGrafter"/>
</dbReference>
<accession>A0A182JCT9</accession>
<dbReference type="FunFam" id="3.30.160.60:FF:000018">
    <property type="entry name" value="Krueppel-like factor 15"/>
    <property type="match status" value="1"/>
</dbReference>
<keyword evidence="6" id="KW-0539">Nucleus</keyword>
<proteinExistence type="predicted"/>
<evidence type="ECO:0000256" key="7">
    <source>
        <dbReference type="SAM" id="MobiDB-lite"/>
    </source>
</evidence>
<dbReference type="SMART" id="SM00355">
    <property type="entry name" value="ZnF_C2H2"/>
    <property type="match status" value="3"/>
</dbReference>
<dbReference type="Pfam" id="PF00096">
    <property type="entry name" value="zf-C2H2"/>
    <property type="match status" value="3"/>
</dbReference>